<name>A0A4Y3PHF5_BREPA</name>
<dbReference type="EMBL" id="BJMH01000001">
    <property type="protein sequence ID" value="GEB30648.1"/>
    <property type="molecule type" value="Genomic_DNA"/>
</dbReference>
<dbReference type="GO" id="GO:0008745">
    <property type="term" value="F:N-acetylmuramoyl-L-alanine amidase activity"/>
    <property type="evidence" value="ECO:0007669"/>
    <property type="project" value="InterPro"/>
</dbReference>
<dbReference type="GeneID" id="87614688"/>
<dbReference type="GO" id="GO:0009253">
    <property type="term" value="P:peptidoglycan catabolic process"/>
    <property type="evidence" value="ECO:0007669"/>
    <property type="project" value="InterPro"/>
</dbReference>
<accession>A0A4Y3PHF5</accession>
<dbReference type="Pfam" id="PF01520">
    <property type="entry name" value="Amidase_3"/>
    <property type="match status" value="1"/>
</dbReference>
<protein>
    <recommendedName>
        <fullName evidence="2">MurNAc-LAA domain-containing protein</fullName>
    </recommendedName>
</protein>
<evidence type="ECO:0000259" key="2">
    <source>
        <dbReference type="SMART" id="SM00646"/>
    </source>
</evidence>
<dbReference type="STRING" id="54914.AV540_16250"/>
<dbReference type="GO" id="GO:0030288">
    <property type="term" value="C:outer membrane-bounded periplasmic space"/>
    <property type="evidence" value="ECO:0007669"/>
    <property type="project" value="TreeGrafter"/>
</dbReference>
<dbReference type="InterPro" id="IPR002508">
    <property type="entry name" value="MurNAc-LAA_cat"/>
</dbReference>
<sequence length="252" mass="28891">MRYLPFFFRVAVLLFLFVVVSFPARTEAIPLTPIHILIDVGHGGIDSGTSYGDLYEKDINLQIAKRLYEQLTKAGYSVALNRYEDIALSDDNRWLGNRSRHIRDLAQRKNLAKEMVPQMMLSLHVNWSKDARRRGPVVLYQSNEQSYMLADLLQSSLNRLANTNDKPVKGKTYYVLRHQYCPSVIVEMGFISNASDRHMLTHPQSQEKIAQAISDAVSEYVTLTGNLKMEASTEESWWQEPLIEQINGRIVE</sequence>
<gene>
    <name evidence="3" type="ORF">BPA01_02280</name>
</gene>
<dbReference type="Gene3D" id="3.40.630.40">
    <property type="entry name" value="Zn-dependent exopeptidases"/>
    <property type="match status" value="1"/>
</dbReference>
<keyword evidence="1" id="KW-0378">Hydrolase</keyword>
<dbReference type="PANTHER" id="PTHR30404">
    <property type="entry name" value="N-ACETYLMURAMOYL-L-ALANINE AMIDASE"/>
    <property type="match status" value="1"/>
</dbReference>
<organism evidence="3 4">
    <name type="scientific">Brevibacillus parabrevis</name>
    <dbReference type="NCBI Taxonomy" id="54914"/>
    <lineage>
        <taxon>Bacteria</taxon>
        <taxon>Bacillati</taxon>
        <taxon>Bacillota</taxon>
        <taxon>Bacilli</taxon>
        <taxon>Bacillales</taxon>
        <taxon>Paenibacillaceae</taxon>
        <taxon>Brevibacillus</taxon>
    </lineage>
</organism>
<dbReference type="SUPFAM" id="SSF53187">
    <property type="entry name" value="Zn-dependent exopeptidases"/>
    <property type="match status" value="1"/>
</dbReference>
<reference evidence="3 4" key="1">
    <citation type="submission" date="2019-06" db="EMBL/GenBank/DDBJ databases">
        <title>Whole genome shotgun sequence of Brevibacillus parabrevis NBRC 12334.</title>
        <authorList>
            <person name="Hosoyama A."/>
            <person name="Uohara A."/>
            <person name="Ohji S."/>
            <person name="Ichikawa N."/>
        </authorList>
    </citation>
    <scope>NUCLEOTIDE SEQUENCE [LARGE SCALE GENOMIC DNA]</scope>
    <source>
        <strain evidence="3 4">NBRC 12334</strain>
    </source>
</reference>
<evidence type="ECO:0000256" key="1">
    <source>
        <dbReference type="ARBA" id="ARBA00022801"/>
    </source>
</evidence>
<keyword evidence="4" id="KW-1185">Reference proteome</keyword>
<dbReference type="RefSeq" id="WP_122962926.1">
    <property type="nucleotide sequence ID" value="NZ_BJMH01000001.1"/>
</dbReference>
<dbReference type="AlphaFoldDB" id="A0A4Y3PHF5"/>
<feature type="domain" description="MurNAc-LAA" evidence="2">
    <location>
        <begin position="109"/>
        <end position="218"/>
    </location>
</feature>
<proteinExistence type="predicted"/>
<dbReference type="InterPro" id="IPR050695">
    <property type="entry name" value="N-acetylmuramoyl_amidase_3"/>
</dbReference>
<evidence type="ECO:0000313" key="3">
    <source>
        <dbReference type="EMBL" id="GEB30648.1"/>
    </source>
</evidence>
<dbReference type="SMART" id="SM00646">
    <property type="entry name" value="Ami_3"/>
    <property type="match status" value="1"/>
</dbReference>
<evidence type="ECO:0000313" key="4">
    <source>
        <dbReference type="Proteomes" id="UP000316882"/>
    </source>
</evidence>
<dbReference type="CDD" id="cd02696">
    <property type="entry name" value="MurNAc-LAA"/>
    <property type="match status" value="1"/>
</dbReference>
<dbReference type="Proteomes" id="UP000316882">
    <property type="component" value="Unassembled WGS sequence"/>
</dbReference>
<comment type="caution">
    <text evidence="3">The sequence shown here is derived from an EMBL/GenBank/DDBJ whole genome shotgun (WGS) entry which is preliminary data.</text>
</comment>
<dbReference type="PANTHER" id="PTHR30404:SF0">
    <property type="entry name" value="N-ACETYLMURAMOYL-L-ALANINE AMIDASE AMIC"/>
    <property type="match status" value="1"/>
</dbReference>